<keyword evidence="2" id="KW-1185">Reference proteome</keyword>
<gene>
    <name evidence="1" type="ORF">MHA01_00200</name>
</gene>
<dbReference type="OrthoDB" id="3197444at2"/>
<dbReference type="Pfam" id="PF06152">
    <property type="entry name" value="Phage_min_cap2"/>
    <property type="match status" value="1"/>
</dbReference>
<organism evidence="1 2">
    <name type="scientific">Marinococcus halophilus</name>
    <dbReference type="NCBI Taxonomy" id="1371"/>
    <lineage>
        <taxon>Bacteria</taxon>
        <taxon>Bacillati</taxon>
        <taxon>Bacillota</taxon>
        <taxon>Bacilli</taxon>
        <taxon>Bacillales</taxon>
        <taxon>Bacillaceae</taxon>
        <taxon>Marinococcus</taxon>
    </lineage>
</organism>
<dbReference type="GO" id="GO:0005198">
    <property type="term" value="F:structural molecule activity"/>
    <property type="evidence" value="ECO:0007669"/>
    <property type="project" value="InterPro"/>
</dbReference>
<protein>
    <recommendedName>
        <fullName evidence="3">Minor capsid protein</fullName>
    </recommendedName>
</protein>
<evidence type="ECO:0008006" key="3">
    <source>
        <dbReference type="Google" id="ProtNLM"/>
    </source>
</evidence>
<dbReference type="RefSeq" id="WP_094907742.1">
    <property type="nucleotide sequence ID" value="NZ_BJUN01000001.1"/>
</dbReference>
<dbReference type="InterPro" id="IPR009319">
    <property type="entry name" value="Phage_A118_VSP1"/>
</dbReference>
<evidence type="ECO:0000313" key="1">
    <source>
        <dbReference type="EMBL" id="GEK57115.1"/>
    </source>
</evidence>
<accession>A0A510Y1B8</accession>
<sequence length="304" mass="35209">MAEPKWDLPPPEYDKDMNHMIKTYKRATNDVLDEIVSLSTYGEDKEFQRAEMRKVLAYIASRLKTVDKETEEWVNEKIEMAFKNGQAETIVALGEAESFDDAIGAVAATDSILDARNQLITDTYNDLLQANKQMKEETIRMVRNVAKEEMSNQAAQDKGRKTTKKALRERFKEEGNIAIRDNKGRRWTLERYSEMVTRTKMLQAHVEGTRREAKNRNVDLAIVSSHNAKDACRHFEGQIISMNGETDGFMTYEELRRSNLIFHPNCRHKVTPIRSLDILPDNVRSRIESDRPEAERLLQEKKNK</sequence>
<dbReference type="AlphaFoldDB" id="A0A510Y1B8"/>
<reference evidence="1 2" key="1">
    <citation type="submission" date="2019-07" db="EMBL/GenBank/DDBJ databases">
        <title>Whole genome shotgun sequence of Marinococcus halophilus NBRC 102359.</title>
        <authorList>
            <person name="Hosoyama A."/>
            <person name="Uohara A."/>
            <person name="Ohji S."/>
            <person name="Ichikawa N."/>
        </authorList>
    </citation>
    <scope>NUCLEOTIDE SEQUENCE [LARGE SCALE GENOMIC DNA]</scope>
    <source>
        <strain evidence="1 2">NBRC 102359</strain>
    </source>
</reference>
<comment type="caution">
    <text evidence="1">The sequence shown here is derived from an EMBL/GenBank/DDBJ whole genome shotgun (WGS) entry which is preliminary data.</text>
</comment>
<evidence type="ECO:0000313" key="2">
    <source>
        <dbReference type="Proteomes" id="UP000321051"/>
    </source>
</evidence>
<name>A0A510Y1B8_MARHA</name>
<proteinExistence type="predicted"/>
<dbReference type="EMBL" id="BJUN01000001">
    <property type="protein sequence ID" value="GEK57115.1"/>
    <property type="molecule type" value="Genomic_DNA"/>
</dbReference>
<dbReference type="Proteomes" id="UP000321051">
    <property type="component" value="Unassembled WGS sequence"/>
</dbReference>